<evidence type="ECO:0000256" key="3">
    <source>
        <dbReference type="ARBA" id="ARBA00022801"/>
    </source>
</evidence>
<organism evidence="7 8">
    <name type="scientific">Pseudoalteromonas ulvae</name>
    <dbReference type="NCBI Taxonomy" id="107327"/>
    <lineage>
        <taxon>Bacteria</taxon>
        <taxon>Pseudomonadati</taxon>
        <taxon>Pseudomonadota</taxon>
        <taxon>Gammaproteobacteria</taxon>
        <taxon>Alteromonadales</taxon>
        <taxon>Pseudoalteromonadaceae</taxon>
        <taxon>Pseudoalteromonas</taxon>
    </lineage>
</organism>
<accession>A0A244CNQ7</accession>
<proteinExistence type="predicted"/>
<evidence type="ECO:0000313" key="7">
    <source>
        <dbReference type="EMBL" id="OUL56839.1"/>
    </source>
</evidence>
<comment type="cofactor">
    <cofactor evidence="1">
        <name>Zn(2+)</name>
        <dbReference type="ChEBI" id="CHEBI:29105"/>
    </cofactor>
</comment>
<dbReference type="InterPro" id="IPR051453">
    <property type="entry name" value="MBL_Glyoxalase_II"/>
</dbReference>
<dbReference type="InterPro" id="IPR001279">
    <property type="entry name" value="Metallo-B-lactamas"/>
</dbReference>
<keyword evidence="8" id="KW-1185">Reference proteome</keyword>
<sequence>MLKINIQPVTAFAQNSSLLICPVTQQAVLVDPGGDPQILIDLVDKNDCNLERILLTHGHLDHVGAAKVLAEHFGVTMIGPHIDDKFWFDALPQQAQMFGFSPIEAFLPDAWLAHGDEILFGEQQLAVRHCPGHTPGHVVFINHASQSVIVGDVLFKGSIGRTDFPKGDQAQLIDSIKTQLFTLPGEFIVYPGHGPSTTIGEERQTNPYLSGRFG</sequence>
<dbReference type="Gene3D" id="3.60.15.10">
    <property type="entry name" value="Ribonuclease Z/Hydroxyacylglutathione hydrolase-like"/>
    <property type="match status" value="1"/>
</dbReference>
<dbReference type="RefSeq" id="WP_086745094.1">
    <property type="nucleotide sequence ID" value="NZ_MWPV01000005.1"/>
</dbReference>
<gene>
    <name evidence="7" type="ORF">B1199_15835</name>
</gene>
<feature type="region of interest" description="Disordered" evidence="5">
    <location>
        <begin position="195"/>
        <end position="214"/>
    </location>
</feature>
<feature type="domain" description="Metallo-beta-lactamase" evidence="6">
    <location>
        <begin position="13"/>
        <end position="193"/>
    </location>
</feature>
<reference evidence="7 8" key="1">
    <citation type="submission" date="2017-02" db="EMBL/GenBank/DDBJ databases">
        <title>Pseudoalteromonas ulvae TC14 Genome.</title>
        <authorList>
            <person name="Molmeret M."/>
        </authorList>
    </citation>
    <scope>NUCLEOTIDE SEQUENCE [LARGE SCALE GENOMIC DNA]</scope>
    <source>
        <strain evidence="7">TC14</strain>
    </source>
</reference>
<keyword evidence="4" id="KW-0862">Zinc</keyword>
<protein>
    <submittedName>
        <fullName evidence="7">MBL fold metallo-hydrolase</fullName>
    </submittedName>
</protein>
<evidence type="ECO:0000256" key="5">
    <source>
        <dbReference type="SAM" id="MobiDB-lite"/>
    </source>
</evidence>
<evidence type="ECO:0000256" key="4">
    <source>
        <dbReference type="ARBA" id="ARBA00022833"/>
    </source>
</evidence>
<dbReference type="AlphaFoldDB" id="A0A244CNQ7"/>
<dbReference type="PANTHER" id="PTHR46233">
    <property type="entry name" value="HYDROXYACYLGLUTATHIONE HYDROLASE GLOC"/>
    <property type="match status" value="1"/>
</dbReference>
<dbReference type="OrthoDB" id="9802991at2"/>
<evidence type="ECO:0000256" key="1">
    <source>
        <dbReference type="ARBA" id="ARBA00001947"/>
    </source>
</evidence>
<dbReference type="Pfam" id="PF00753">
    <property type="entry name" value="Lactamase_B"/>
    <property type="match status" value="1"/>
</dbReference>
<dbReference type="GO" id="GO:0046872">
    <property type="term" value="F:metal ion binding"/>
    <property type="evidence" value="ECO:0007669"/>
    <property type="project" value="UniProtKB-KW"/>
</dbReference>
<keyword evidence="3 7" id="KW-0378">Hydrolase</keyword>
<dbReference type="SUPFAM" id="SSF56281">
    <property type="entry name" value="Metallo-hydrolase/oxidoreductase"/>
    <property type="match status" value="1"/>
</dbReference>
<dbReference type="Proteomes" id="UP000194841">
    <property type="component" value="Unassembled WGS sequence"/>
</dbReference>
<dbReference type="EMBL" id="MWPV01000005">
    <property type="protein sequence ID" value="OUL56839.1"/>
    <property type="molecule type" value="Genomic_DNA"/>
</dbReference>
<evidence type="ECO:0000256" key="2">
    <source>
        <dbReference type="ARBA" id="ARBA00022723"/>
    </source>
</evidence>
<evidence type="ECO:0000313" key="8">
    <source>
        <dbReference type="Proteomes" id="UP000194841"/>
    </source>
</evidence>
<evidence type="ECO:0000259" key="6">
    <source>
        <dbReference type="SMART" id="SM00849"/>
    </source>
</evidence>
<name>A0A244CNQ7_PSEDV</name>
<dbReference type="GO" id="GO:0016787">
    <property type="term" value="F:hydrolase activity"/>
    <property type="evidence" value="ECO:0007669"/>
    <property type="project" value="UniProtKB-KW"/>
</dbReference>
<keyword evidence="2" id="KW-0479">Metal-binding</keyword>
<dbReference type="SMART" id="SM00849">
    <property type="entry name" value="Lactamase_B"/>
    <property type="match status" value="1"/>
</dbReference>
<dbReference type="PANTHER" id="PTHR46233:SF3">
    <property type="entry name" value="HYDROXYACYLGLUTATHIONE HYDROLASE GLOC"/>
    <property type="match status" value="1"/>
</dbReference>
<dbReference type="CDD" id="cd07737">
    <property type="entry name" value="YcbL-like_MBL-fold"/>
    <property type="match status" value="1"/>
</dbReference>
<dbReference type="InterPro" id="IPR036866">
    <property type="entry name" value="RibonucZ/Hydroxyglut_hydro"/>
</dbReference>
<comment type="caution">
    <text evidence="7">The sequence shown here is derived from an EMBL/GenBank/DDBJ whole genome shotgun (WGS) entry which is preliminary data.</text>
</comment>